<dbReference type="PANTHER" id="PTHR43479">
    <property type="entry name" value="ACREF/ENVCD OPERON REPRESSOR-RELATED"/>
    <property type="match status" value="1"/>
</dbReference>
<keyword evidence="1 2" id="KW-0238">DNA-binding</keyword>
<feature type="domain" description="HTH tetR-type" evidence="3">
    <location>
        <begin position="11"/>
        <end position="71"/>
    </location>
</feature>
<dbReference type="Pfam" id="PF14278">
    <property type="entry name" value="TetR_C_8"/>
    <property type="match status" value="1"/>
</dbReference>
<feature type="DNA-binding region" description="H-T-H motif" evidence="2">
    <location>
        <begin position="34"/>
        <end position="53"/>
    </location>
</feature>
<dbReference type="PROSITE" id="PS50977">
    <property type="entry name" value="HTH_TETR_2"/>
    <property type="match status" value="1"/>
</dbReference>
<evidence type="ECO:0000313" key="5">
    <source>
        <dbReference type="Proteomes" id="UP001057134"/>
    </source>
</evidence>
<reference evidence="4" key="2">
    <citation type="journal article" date="2021" name="J Anim Sci Technol">
        <title>Complete genome sequence of Paenibacillus konkukensis sp. nov. SK3146 as a potential probiotic strain.</title>
        <authorList>
            <person name="Jung H.I."/>
            <person name="Park S."/>
            <person name="Niu K.M."/>
            <person name="Lee S.W."/>
            <person name="Kothari D."/>
            <person name="Yi K.J."/>
            <person name="Kim S.K."/>
        </authorList>
    </citation>
    <scope>NUCLEOTIDE SEQUENCE</scope>
    <source>
        <strain evidence="4">SK3146</strain>
    </source>
</reference>
<sequence length="205" mass="24032">MTHAKKDPRVIRTQRLLRAALIDLMEERELEQITVQDIAERATVKRATFYLHYEDKQALLTQCIDELLNELREQVDTAESDYESFDYLSGEPHPSFVRLFHHISVHYNFYTAMLVKNRVAPFAEGLLKVIHEFVSRGIDRTEPDDGNLTARREVVVKYVESAFLEVIIWWLERQMPYSESDMAAQLMNLSIHGPYIRIPGRRNPQ</sequence>
<reference evidence="4" key="1">
    <citation type="submission" date="2018-02" db="EMBL/GenBank/DDBJ databases">
        <authorList>
            <person name="Kim S.-K."/>
            <person name="Jung H.-I."/>
            <person name="Lee S.-W."/>
        </authorList>
    </citation>
    <scope>NUCLEOTIDE SEQUENCE</scope>
    <source>
        <strain evidence="4">SK3146</strain>
    </source>
</reference>
<dbReference type="Pfam" id="PF00440">
    <property type="entry name" value="TetR_N"/>
    <property type="match status" value="1"/>
</dbReference>
<name>A0ABY4RXG3_9BACL</name>
<evidence type="ECO:0000256" key="2">
    <source>
        <dbReference type="PROSITE-ProRule" id="PRU00335"/>
    </source>
</evidence>
<organism evidence="4 5">
    <name type="scientific">Paenibacillus konkukensis</name>
    <dbReference type="NCBI Taxonomy" id="2020716"/>
    <lineage>
        <taxon>Bacteria</taxon>
        <taxon>Bacillati</taxon>
        <taxon>Bacillota</taxon>
        <taxon>Bacilli</taxon>
        <taxon>Bacillales</taxon>
        <taxon>Paenibacillaceae</taxon>
        <taxon>Paenibacillus</taxon>
    </lineage>
</organism>
<dbReference type="Gene3D" id="1.10.357.10">
    <property type="entry name" value="Tetracycline Repressor, domain 2"/>
    <property type="match status" value="1"/>
</dbReference>
<evidence type="ECO:0000259" key="3">
    <source>
        <dbReference type="PROSITE" id="PS50977"/>
    </source>
</evidence>
<protein>
    <submittedName>
        <fullName evidence="4">Transcriptional regulator BetI</fullName>
    </submittedName>
</protein>
<dbReference type="Proteomes" id="UP001057134">
    <property type="component" value="Chromosome"/>
</dbReference>
<dbReference type="InterPro" id="IPR009057">
    <property type="entry name" value="Homeodomain-like_sf"/>
</dbReference>
<evidence type="ECO:0000313" key="4">
    <source>
        <dbReference type="EMBL" id="UQZ86099.1"/>
    </source>
</evidence>
<keyword evidence="5" id="KW-1185">Reference proteome</keyword>
<accession>A0ABY4RXG3</accession>
<dbReference type="PANTHER" id="PTHR43479:SF23">
    <property type="entry name" value="HTH TETR-TYPE DOMAIN-CONTAINING PROTEIN"/>
    <property type="match status" value="1"/>
</dbReference>
<evidence type="ECO:0000256" key="1">
    <source>
        <dbReference type="ARBA" id="ARBA00023125"/>
    </source>
</evidence>
<dbReference type="InterPro" id="IPR001647">
    <property type="entry name" value="HTH_TetR"/>
</dbReference>
<dbReference type="SUPFAM" id="SSF46689">
    <property type="entry name" value="Homeodomain-like"/>
    <property type="match status" value="1"/>
</dbReference>
<dbReference type="EMBL" id="CP027059">
    <property type="protein sequence ID" value="UQZ86099.1"/>
    <property type="molecule type" value="Genomic_DNA"/>
</dbReference>
<dbReference type="InterPro" id="IPR050624">
    <property type="entry name" value="HTH-type_Tx_Regulator"/>
</dbReference>
<dbReference type="RefSeq" id="WP_249861664.1">
    <property type="nucleotide sequence ID" value="NZ_CP027059.1"/>
</dbReference>
<gene>
    <name evidence="4" type="ORF">SK3146_05391</name>
</gene>
<dbReference type="InterPro" id="IPR039532">
    <property type="entry name" value="TetR_C_Firmicutes"/>
</dbReference>
<proteinExistence type="predicted"/>